<dbReference type="NCBIfam" id="TIGR04183">
    <property type="entry name" value="Por_Secre_tail"/>
    <property type="match status" value="1"/>
</dbReference>
<comment type="caution">
    <text evidence="5">The sequence shown here is derived from an EMBL/GenBank/DDBJ whole genome shotgun (WGS) entry which is preliminary data.</text>
</comment>
<dbReference type="Pfam" id="PF18962">
    <property type="entry name" value="Por_Secre_tail"/>
    <property type="match status" value="1"/>
</dbReference>
<sequence length="725" mass="79227">MKHFYLLTALTICLNYLSYAQSANDTCANAELINVDATSTTYSFDINSATINNEEGCSGTTNDYADVWFEFTMPFNGNVYVGGSISWNMFALYDSCSGAQIQCGVTNQLFTSLTSGTTYKLRVFRASNTASNTGYQSFFIQAFQEASNDDCASAETITVTTASTTTINFEIGGASINNEEGCTGTTNDYADIWYEFTMPVTGNIYIEGGINWNIFALYDSCSGTQIQCGITNQLITGLTSGTTYKLRVLRLVSNADNAGYKSFTIQAFQEATNDDCASAETISVTTTSATTVNFEIAGADINNEVGCPGITNDYADIWYEFTMPVNGNVFVNGNISWNIFALYDSCSGTQLHCSITSEIMTDLTAGTTYKLRVFRLLSNVDNAGYKSFTIQAFEKPANDTCATSENITLDTASATSIDFEITGAEINYELGCNGTTADYADMWYDFTMPVNGNVFVDGVISWNNFTLFDSCNGTEIQCGLTDELFTGLTAGTNYKLRVFRLLANADNAGYKTFTIQPFEVITNDDCATAETISVTSTPSDIYFGVSGAVINNEVGCDGDSAQDLADVWYQFTMPFNGSISINGTIGWNYFALYDDCGTTQLDCFNLSGDFYNLVSGNIYKLRAFRTQIEAGEPSFKEFSIVANETLSIASFQEKSVTIYPNPAQNILNINTNQPIENISITDINGRLVLKQDYSSTIDISNISKGIYFLSLRLKNSTITKKIIIK</sequence>
<accession>A0ABT4S2N5</accession>
<feature type="domain" description="T9SS-like galactose binding" evidence="4">
    <location>
        <begin position="522"/>
        <end position="636"/>
    </location>
</feature>
<dbReference type="InterPro" id="IPR026444">
    <property type="entry name" value="Secre_tail"/>
</dbReference>
<evidence type="ECO:0000256" key="1">
    <source>
        <dbReference type="ARBA" id="ARBA00022729"/>
    </source>
</evidence>
<feature type="domain" description="T9SS-like galactose binding" evidence="4">
    <location>
        <begin position="23"/>
        <end position="138"/>
    </location>
</feature>
<name>A0ABT4S2N5_9FLAO</name>
<feature type="domain" description="T9SS-like galactose binding" evidence="4">
    <location>
        <begin position="272"/>
        <end position="390"/>
    </location>
</feature>
<organism evidence="5 6">
    <name type="scientific">Mesoflavibacter profundi</name>
    <dbReference type="NCBI Taxonomy" id="2708110"/>
    <lineage>
        <taxon>Bacteria</taxon>
        <taxon>Pseudomonadati</taxon>
        <taxon>Bacteroidota</taxon>
        <taxon>Flavobacteriia</taxon>
        <taxon>Flavobacteriales</taxon>
        <taxon>Flavobacteriaceae</taxon>
        <taxon>Mesoflavibacter</taxon>
    </lineage>
</organism>
<gene>
    <name evidence="5" type="ORF">OOZ35_12245</name>
</gene>
<evidence type="ECO:0000313" key="6">
    <source>
        <dbReference type="Proteomes" id="UP001149142"/>
    </source>
</evidence>
<feature type="domain" description="T9SS-like galactose binding" evidence="4">
    <location>
        <begin position="147"/>
        <end position="265"/>
    </location>
</feature>
<evidence type="ECO:0000256" key="2">
    <source>
        <dbReference type="SAM" id="SignalP"/>
    </source>
</evidence>
<dbReference type="EMBL" id="JAPFGC010000002">
    <property type="protein sequence ID" value="MDA0178265.1"/>
    <property type="molecule type" value="Genomic_DNA"/>
</dbReference>
<feature type="domain" description="Secretion system C-terminal sorting" evidence="3">
    <location>
        <begin position="658"/>
        <end position="724"/>
    </location>
</feature>
<evidence type="ECO:0000259" key="3">
    <source>
        <dbReference type="Pfam" id="PF18962"/>
    </source>
</evidence>
<keyword evidence="6" id="KW-1185">Reference proteome</keyword>
<reference evidence="5" key="1">
    <citation type="submission" date="2022-11" db="EMBL/GenBank/DDBJ databases">
        <title>Refractory cell wall polysaccharides provide important carbon source for microbial heterotrophs in the hadal ocean.</title>
        <authorList>
            <person name="Zhu X."/>
        </authorList>
    </citation>
    <scope>NUCLEOTIDE SEQUENCE</scope>
    <source>
        <strain evidence="5">MTRN7</strain>
    </source>
</reference>
<feature type="signal peptide" evidence="2">
    <location>
        <begin position="1"/>
        <end position="20"/>
    </location>
</feature>
<keyword evidence="1 2" id="KW-0732">Signal</keyword>
<feature type="chain" id="PRO_5045407125" evidence="2">
    <location>
        <begin position="21"/>
        <end position="725"/>
    </location>
</feature>
<evidence type="ECO:0000259" key="4">
    <source>
        <dbReference type="Pfam" id="PF23759"/>
    </source>
</evidence>
<proteinExistence type="predicted"/>
<dbReference type="RefSeq" id="WP_106687381.1">
    <property type="nucleotide sequence ID" value="NZ_CAXQEU010000139.1"/>
</dbReference>
<protein>
    <submittedName>
        <fullName evidence="5">T9SS type A sorting domain-containing protein</fullName>
    </submittedName>
</protein>
<dbReference type="InterPro" id="IPR056600">
    <property type="entry name" value="GBD_T9SS_assoc"/>
</dbReference>
<feature type="domain" description="T9SS-like galactose binding" evidence="4">
    <location>
        <begin position="397"/>
        <end position="515"/>
    </location>
</feature>
<dbReference type="Pfam" id="PF23759">
    <property type="entry name" value="GBD_T9SS_assoc"/>
    <property type="match status" value="5"/>
</dbReference>
<dbReference type="Proteomes" id="UP001149142">
    <property type="component" value="Unassembled WGS sequence"/>
</dbReference>
<evidence type="ECO:0000313" key="5">
    <source>
        <dbReference type="EMBL" id="MDA0178265.1"/>
    </source>
</evidence>